<dbReference type="Proteomes" id="UP000785679">
    <property type="component" value="Unassembled WGS sequence"/>
</dbReference>
<proteinExistence type="predicted"/>
<comment type="caution">
    <text evidence="1">The sequence shown here is derived from an EMBL/GenBank/DDBJ whole genome shotgun (WGS) entry which is preliminary data.</text>
</comment>
<evidence type="ECO:0000313" key="2">
    <source>
        <dbReference type="Proteomes" id="UP000785679"/>
    </source>
</evidence>
<reference evidence="1" key="1">
    <citation type="submission" date="2019-06" db="EMBL/GenBank/DDBJ databases">
        <authorList>
            <person name="Zheng W."/>
        </authorList>
    </citation>
    <scope>NUCLEOTIDE SEQUENCE</scope>
    <source>
        <strain evidence="1">QDHG01</strain>
    </source>
</reference>
<accession>A0A8J8SV67</accession>
<sequence>MGILKMLAQYTGHQIHSCNFYAKQGGAFLIRQYYLVLRSVTPQMRRQTVAIAKIIEIIIDQSSLRPNYFINKFLQILSFSLVQILLYSQYILTQNILSLAQTLNVGDLNTNAAQR</sequence>
<name>A0A8J8SV67_HALGN</name>
<evidence type="ECO:0000313" key="1">
    <source>
        <dbReference type="EMBL" id="TNV72077.1"/>
    </source>
</evidence>
<organism evidence="1 2">
    <name type="scientific">Halteria grandinella</name>
    <dbReference type="NCBI Taxonomy" id="5974"/>
    <lineage>
        <taxon>Eukaryota</taxon>
        <taxon>Sar</taxon>
        <taxon>Alveolata</taxon>
        <taxon>Ciliophora</taxon>
        <taxon>Intramacronucleata</taxon>
        <taxon>Spirotrichea</taxon>
        <taxon>Stichotrichia</taxon>
        <taxon>Sporadotrichida</taxon>
        <taxon>Halteriidae</taxon>
        <taxon>Halteria</taxon>
    </lineage>
</organism>
<gene>
    <name evidence="1" type="ORF">FGO68_gene16182</name>
</gene>
<dbReference type="EMBL" id="RRYP01024419">
    <property type="protein sequence ID" value="TNV72077.1"/>
    <property type="molecule type" value="Genomic_DNA"/>
</dbReference>
<protein>
    <submittedName>
        <fullName evidence="1">Uncharacterized protein</fullName>
    </submittedName>
</protein>
<keyword evidence="2" id="KW-1185">Reference proteome</keyword>
<dbReference type="AlphaFoldDB" id="A0A8J8SV67"/>